<name>A0ABP3J2U5_9BACI</name>
<evidence type="ECO:0000313" key="2">
    <source>
        <dbReference type="Proteomes" id="UP001501459"/>
    </source>
</evidence>
<comment type="caution">
    <text evidence="1">The sequence shown here is derived from an EMBL/GenBank/DDBJ whole genome shotgun (WGS) entry which is preliminary data.</text>
</comment>
<dbReference type="Proteomes" id="UP001501459">
    <property type="component" value="Unassembled WGS sequence"/>
</dbReference>
<evidence type="ECO:0000313" key="1">
    <source>
        <dbReference type="EMBL" id="GAA0435441.1"/>
    </source>
</evidence>
<reference evidence="2" key="1">
    <citation type="journal article" date="2019" name="Int. J. Syst. Evol. Microbiol.">
        <title>The Global Catalogue of Microorganisms (GCM) 10K type strain sequencing project: providing services to taxonomists for standard genome sequencing and annotation.</title>
        <authorList>
            <consortium name="The Broad Institute Genomics Platform"/>
            <consortium name="The Broad Institute Genome Sequencing Center for Infectious Disease"/>
            <person name="Wu L."/>
            <person name="Ma J."/>
        </authorList>
    </citation>
    <scope>NUCLEOTIDE SEQUENCE [LARGE SCALE GENOMIC DNA]</scope>
    <source>
        <strain evidence="2">JCM 12149</strain>
    </source>
</reference>
<keyword evidence="2" id="KW-1185">Reference proteome</keyword>
<accession>A0ABP3J2U5</accession>
<sequence>MPLANFIDILRNKNIPWMEYTPEHIKDDETAIQKYKDGQNK</sequence>
<protein>
    <submittedName>
        <fullName evidence="1">Uncharacterized protein</fullName>
    </submittedName>
</protein>
<organism evidence="1 2">
    <name type="scientific">Lentibacillus halophilus</name>
    <dbReference type="NCBI Taxonomy" id="295065"/>
    <lineage>
        <taxon>Bacteria</taxon>
        <taxon>Bacillati</taxon>
        <taxon>Bacillota</taxon>
        <taxon>Bacilli</taxon>
        <taxon>Bacillales</taxon>
        <taxon>Bacillaceae</taxon>
        <taxon>Lentibacillus</taxon>
    </lineage>
</organism>
<proteinExistence type="predicted"/>
<gene>
    <name evidence="1" type="ORF">GCM10008983_10040</name>
</gene>
<dbReference type="EMBL" id="BAAADM010000027">
    <property type="protein sequence ID" value="GAA0435441.1"/>
    <property type="molecule type" value="Genomic_DNA"/>
</dbReference>